<dbReference type="AlphaFoldDB" id="A0A3A1Y5A1"/>
<dbReference type="SUPFAM" id="SSF51905">
    <property type="entry name" value="FAD/NAD(P)-binding domain"/>
    <property type="match status" value="1"/>
</dbReference>
<dbReference type="PANTHER" id="PTHR43876:SF7">
    <property type="entry name" value="UBIQUINONE BIOSYNTHESIS MONOOXYGENASE COQ6, MITOCHONDRIAL"/>
    <property type="match status" value="1"/>
</dbReference>
<keyword evidence="7" id="KW-0503">Monooxygenase</keyword>
<evidence type="ECO:0000256" key="1">
    <source>
        <dbReference type="ARBA" id="ARBA00001974"/>
    </source>
</evidence>
<dbReference type="GO" id="GO:0006744">
    <property type="term" value="P:ubiquinone biosynthetic process"/>
    <property type="evidence" value="ECO:0007669"/>
    <property type="project" value="UniProtKB-UniPathway"/>
</dbReference>
<keyword evidence="4" id="KW-0285">Flavoprotein</keyword>
<sequence length="440" mass="49470">MLQEAEITVIGSGLVGLSLTIDLIKQGYKVTLIGQPSPELPNPANRVVALNLSSKEFLTALGAWQNLENQGVTPYYSMKVWEKDQAGYLEFKNTDVNQEVLGYNVVNSYLEKALWKTIELLNPQDFTYIESKVSQYQKLQGKHFVSLENGEQVISTFLVAADGGNSFIRKALNIGVNRNEYSQTAITCVLELPEDHNNTCYQSFHKNGILAYLPLSNSKQVSIVWSLNNDIADIALNFDADEFCQQVYTCFHKGLGVPKLISKPTAFPLAKQYAQEIVDDNLAIIGDAAHTIHPLAGQGVNLGFADVWTLADLIREYYRRNLGLDKNKLAQWARSRKTKAVMLSEGMFLIKNLYCNDNKALTFIRNQALSFANKQDFIKTKLINFALGFNEDKYSLASYNHELDLDKQKENSLGVNQELKNTLEQLPNLASKLLNSFFKK</sequence>
<reference evidence="9 10" key="1">
    <citation type="submission" date="2017-08" db="EMBL/GenBank/DDBJ databases">
        <title>Reclassification of Bisgaard taxon 37 and 44.</title>
        <authorList>
            <person name="Christensen H."/>
        </authorList>
    </citation>
    <scope>NUCLEOTIDE SEQUENCE [LARGE SCALE GENOMIC DNA]</scope>
    <source>
        <strain evidence="9 10">B96_3</strain>
    </source>
</reference>
<evidence type="ECO:0000256" key="7">
    <source>
        <dbReference type="ARBA" id="ARBA00023033"/>
    </source>
</evidence>
<comment type="similarity">
    <text evidence="3">Belongs to the UbiH/COQ6 family.</text>
</comment>
<dbReference type="UniPathway" id="UPA00232"/>
<dbReference type="RefSeq" id="WP_119525235.1">
    <property type="nucleotide sequence ID" value="NZ_NRHC01000057.1"/>
</dbReference>
<evidence type="ECO:0000259" key="8">
    <source>
        <dbReference type="Pfam" id="PF01494"/>
    </source>
</evidence>
<keyword evidence="5" id="KW-0274">FAD</keyword>
<evidence type="ECO:0000256" key="4">
    <source>
        <dbReference type="ARBA" id="ARBA00022630"/>
    </source>
</evidence>
<evidence type="ECO:0000256" key="5">
    <source>
        <dbReference type="ARBA" id="ARBA00022827"/>
    </source>
</evidence>
<dbReference type="Proteomes" id="UP000265691">
    <property type="component" value="Unassembled WGS sequence"/>
</dbReference>
<evidence type="ECO:0000256" key="3">
    <source>
        <dbReference type="ARBA" id="ARBA00005349"/>
    </source>
</evidence>
<dbReference type="OrthoDB" id="9769565at2"/>
<evidence type="ECO:0000256" key="6">
    <source>
        <dbReference type="ARBA" id="ARBA00023002"/>
    </source>
</evidence>
<dbReference type="InterPro" id="IPR010971">
    <property type="entry name" value="UbiH/COQ6"/>
</dbReference>
<dbReference type="Pfam" id="PF01494">
    <property type="entry name" value="FAD_binding_3"/>
    <property type="match status" value="1"/>
</dbReference>
<accession>A0A3A1Y5A1</accession>
<organism evidence="9 10">
    <name type="scientific">Psittacicella hinzii</name>
    <dbReference type="NCBI Taxonomy" id="2028575"/>
    <lineage>
        <taxon>Bacteria</taxon>
        <taxon>Pseudomonadati</taxon>
        <taxon>Pseudomonadota</taxon>
        <taxon>Gammaproteobacteria</taxon>
        <taxon>Pasteurellales</taxon>
        <taxon>Psittacicellaceae</taxon>
        <taxon>Psittacicella</taxon>
    </lineage>
</organism>
<comment type="pathway">
    <text evidence="2">Cofactor biosynthesis; ubiquinone biosynthesis.</text>
</comment>
<dbReference type="InterPro" id="IPR018168">
    <property type="entry name" value="Ubi_Hdrlase_CS"/>
</dbReference>
<name>A0A3A1Y5A1_9GAMM</name>
<dbReference type="InterPro" id="IPR036188">
    <property type="entry name" value="FAD/NAD-bd_sf"/>
</dbReference>
<evidence type="ECO:0000313" key="10">
    <source>
        <dbReference type="Proteomes" id="UP000265691"/>
    </source>
</evidence>
<dbReference type="InterPro" id="IPR051205">
    <property type="entry name" value="UbiH/COQ6_monooxygenase"/>
</dbReference>
<comment type="cofactor">
    <cofactor evidence="1">
        <name>FAD</name>
        <dbReference type="ChEBI" id="CHEBI:57692"/>
    </cofactor>
</comment>
<proteinExistence type="inferred from homology"/>
<keyword evidence="10" id="KW-1185">Reference proteome</keyword>
<comment type="caution">
    <text evidence="9">The sequence shown here is derived from an EMBL/GenBank/DDBJ whole genome shotgun (WGS) entry which is preliminary data.</text>
</comment>
<protein>
    <recommendedName>
        <fullName evidence="8">FAD-binding domain-containing protein</fullName>
    </recommendedName>
</protein>
<dbReference type="EMBL" id="NRHC01000057">
    <property type="protein sequence ID" value="RIY32388.1"/>
    <property type="molecule type" value="Genomic_DNA"/>
</dbReference>
<dbReference type="PROSITE" id="PS01304">
    <property type="entry name" value="UBIH"/>
    <property type="match status" value="1"/>
</dbReference>
<dbReference type="GO" id="GO:0019168">
    <property type="term" value="F:2-polyprenylphenol 6-hydroxylase activity"/>
    <property type="evidence" value="ECO:0007669"/>
    <property type="project" value="TreeGrafter"/>
</dbReference>
<feature type="domain" description="FAD-binding" evidence="8">
    <location>
        <begin position="5"/>
        <end position="319"/>
    </location>
</feature>
<keyword evidence="6" id="KW-0560">Oxidoreductase</keyword>
<evidence type="ECO:0000256" key="2">
    <source>
        <dbReference type="ARBA" id="ARBA00004749"/>
    </source>
</evidence>
<dbReference type="Gene3D" id="3.50.50.60">
    <property type="entry name" value="FAD/NAD(P)-binding domain"/>
    <property type="match status" value="2"/>
</dbReference>
<dbReference type="GO" id="GO:0071949">
    <property type="term" value="F:FAD binding"/>
    <property type="evidence" value="ECO:0007669"/>
    <property type="project" value="InterPro"/>
</dbReference>
<evidence type="ECO:0000313" key="9">
    <source>
        <dbReference type="EMBL" id="RIY32388.1"/>
    </source>
</evidence>
<dbReference type="InterPro" id="IPR002938">
    <property type="entry name" value="FAD-bd"/>
</dbReference>
<dbReference type="NCBIfam" id="TIGR01988">
    <property type="entry name" value="Ubi-OHases"/>
    <property type="match status" value="1"/>
</dbReference>
<dbReference type="PRINTS" id="PR00420">
    <property type="entry name" value="RNGMNOXGNASE"/>
</dbReference>
<gene>
    <name evidence="9" type="ORF">CKF54_04820</name>
</gene>
<dbReference type="PANTHER" id="PTHR43876">
    <property type="entry name" value="UBIQUINONE BIOSYNTHESIS MONOOXYGENASE COQ6, MITOCHONDRIAL"/>
    <property type="match status" value="1"/>
</dbReference>